<protein>
    <submittedName>
        <fullName evidence="2">DUF4268 domain-containing protein</fullName>
    </submittedName>
</protein>
<dbReference type="Proteomes" id="UP001597357">
    <property type="component" value="Unassembled WGS sequence"/>
</dbReference>
<dbReference type="EMBL" id="JBHULZ010000023">
    <property type="protein sequence ID" value="MFD2697198.1"/>
    <property type="molecule type" value="Genomic_DNA"/>
</dbReference>
<evidence type="ECO:0000313" key="2">
    <source>
        <dbReference type="EMBL" id="MFD2697198.1"/>
    </source>
</evidence>
<dbReference type="Pfam" id="PF14088">
    <property type="entry name" value="DUF4268"/>
    <property type="match status" value="1"/>
</dbReference>
<name>A0ABW5SD12_9FLAO</name>
<dbReference type="InterPro" id="IPR025364">
    <property type="entry name" value="DUF4268"/>
</dbReference>
<reference evidence="3" key="1">
    <citation type="journal article" date="2019" name="Int. J. Syst. Evol. Microbiol.">
        <title>The Global Catalogue of Microorganisms (GCM) 10K type strain sequencing project: providing services to taxonomists for standard genome sequencing and annotation.</title>
        <authorList>
            <consortium name="The Broad Institute Genomics Platform"/>
            <consortium name="The Broad Institute Genome Sequencing Center for Infectious Disease"/>
            <person name="Wu L."/>
            <person name="Ma J."/>
        </authorList>
    </citation>
    <scope>NUCLEOTIDE SEQUENCE [LARGE SCALE GENOMIC DNA]</scope>
    <source>
        <strain evidence="3">KCTC 42255</strain>
    </source>
</reference>
<organism evidence="2 3">
    <name type="scientific">Mesonia sediminis</name>
    <dbReference type="NCBI Taxonomy" id="1703946"/>
    <lineage>
        <taxon>Bacteria</taxon>
        <taxon>Pseudomonadati</taxon>
        <taxon>Bacteroidota</taxon>
        <taxon>Flavobacteriia</taxon>
        <taxon>Flavobacteriales</taxon>
        <taxon>Flavobacteriaceae</taxon>
        <taxon>Mesonia</taxon>
    </lineage>
</organism>
<comment type="caution">
    <text evidence="2">The sequence shown here is derived from an EMBL/GenBank/DDBJ whole genome shotgun (WGS) entry which is preliminary data.</text>
</comment>
<keyword evidence="3" id="KW-1185">Reference proteome</keyword>
<evidence type="ECO:0000259" key="1">
    <source>
        <dbReference type="Pfam" id="PF14088"/>
    </source>
</evidence>
<accession>A0ABW5SD12</accession>
<sequence>MFSKSESKKIREEFWTHFGKQSPKKWILYNTKIKAIDLKFNFDTKKANLGIQIDAHDSEKQQIYWDKFLSIKQLLLDEVNPDFIFDANYEVIPGKYIGYIYIPLKEKVSIHNKKSWEVVISFFNKNMLALEDFFIEYYDFIKV</sequence>
<gene>
    <name evidence="2" type="ORF">ACFSQ0_04270</name>
</gene>
<feature type="domain" description="DUF4268" evidence="1">
    <location>
        <begin position="10"/>
        <end position="137"/>
    </location>
</feature>
<dbReference type="RefSeq" id="WP_379044613.1">
    <property type="nucleotide sequence ID" value="NZ_JBHULZ010000023.1"/>
</dbReference>
<evidence type="ECO:0000313" key="3">
    <source>
        <dbReference type="Proteomes" id="UP001597357"/>
    </source>
</evidence>
<proteinExistence type="predicted"/>